<evidence type="ECO:0000256" key="1">
    <source>
        <dbReference type="ARBA" id="ARBA00022475"/>
    </source>
</evidence>
<evidence type="ECO:0000256" key="6">
    <source>
        <dbReference type="SAM" id="SignalP"/>
    </source>
</evidence>
<dbReference type="PANTHER" id="PTHR43649:SF33">
    <property type="entry name" value="POLYGALACTURONAN_RHAMNOGALACTURONAN-BINDING PROTEIN YTCQ"/>
    <property type="match status" value="1"/>
</dbReference>
<keyword evidence="8" id="KW-1185">Reference proteome</keyword>
<dbReference type="PROSITE" id="PS51257">
    <property type="entry name" value="PROKAR_LIPOPROTEIN"/>
    <property type="match status" value="1"/>
</dbReference>
<accession>A0ABV6J4E0</accession>
<keyword evidence="1" id="KW-1003">Cell membrane</keyword>
<dbReference type="Pfam" id="PF01547">
    <property type="entry name" value="SBP_bac_1"/>
    <property type="match status" value="1"/>
</dbReference>
<proteinExistence type="predicted"/>
<dbReference type="EMBL" id="JBHLVF010000009">
    <property type="protein sequence ID" value="MFC0390736.1"/>
    <property type="molecule type" value="Genomic_DNA"/>
</dbReference>
<evidence type="ECO:0000313" key="8">
    <source>
        <dbReference type="Proteomes" id="UP001589818"/>
    </source>
</evidence>
<evidence type="ECO:0000256" key="5">
    <source>
        <dbReference type="ARBA" id="ARBA00023288"/>
    </source>
</evidence>
<keyword evidence="5" id="KW-0449">Lipoprotein</keyword>
<protein>
    <submittedName>
        <fullName evidence="7">Extracellular solute-binding protein</fullName>
    </submittedName>
</protein>
<dbReference type="PANTHER" id="PTHR43649">
    <property type="entry name" value="ARABINOSE-BINDING PROTEIN-RELATED"/>
    <property type="match status" value="1"/>
</dbReference>
<dbReference type="InterPro" id="IPR050490">
    <property type="entry name" value="Bact_solute-bd_prot1"/>
</dbReference>
<dbReference type="Gene3D" id="3.40.190.10">
    <property type="entry name" value="Periplasmic binding protein-like II"/>
    <property type="match status" value="2"/>
</dbReference>
<keyword evidence="3" id="KW-0472">Membrane</keyword>
<keyword evidence="4" id="KW-0564">Palmitate</keyword>
<dbReference type="RefSeq" id="WP_204821065.1">
    <property type="nucleotide sequence ID" value="NZ_JANHOF010000009.1"/>
</dbReference>
<keyword evidence="2 6" id="KW-0732">Signal</keyword>
<evidence type="ECO:0000256" key="3">
    <source>
        <dbReference type="ARBA" id="ARBA00023136"/>
    </source>
</evidence>
<name>A0ABV6J4E0_9BACL</name>
<dbReference type="Proteomes" id="UP001589818">
    <property type="component" value="Unassembled WGS sequence"/>
</dbReference>
<evidence type="ECO:0000256" key="4">
    <source>
        <dbReference type="ARBA" id="ARBA00023139"/>
    </source>
</evidence>
<feature type="signal peptide" evidence="6">
    <location>
        <begin position="1"/>
        <end position="26"/>
    </location>
</feature>
<evidence type="ECO:0000256" key="2">
    <source>
        <dbReference type="ARBA" id="ARBA00022729"/>
    </source>
</evidence>
<dbReference type="InterPro" id="IPR006059">
    <property type="entry name" value="SBP"/>
</dbReference>
<gene>
    <name evidence="7" type="ORF">ACFFJ8_05030</name>
</gene>
<dbReference type="SUPFAM" id="SSF53850">
    <property type="entry name" value="Periplasmic binding protein-like II"/>
    <property type="match status" value="1"/>
</dbReference>
<feature type="chain" id="PRO_5045612385" evidence="6">
    <location>
        <begin position="27"/>
        <end position="539"/>
    </location>
</feature>
<comment type="caution">
    <text evidence="7">The sequence shown here is derived from an EMBL/GenBank/DDBJ whole genome shotgun (WGS) entry which is preliminary data.</text>
</comment>
<sequence>MKMFKRIQLAGSSAAVLLLLFAVVLSGCSSNTDQGSETSDDKAPLKLSIMAGTFGSIPENTEIQKEWQKRMEAYIGRPLDIDWKYIPWGEYGDKFKLTLASGDLPDIMTNSGGELAVQYGRQGIVLDISKYLDQAPNYSKFLESTPYVKTSMYTPEGNMYFFGDGWSNMDNNEGSVYGPLYRFDIFKKHDIKIPETQDDFYAAAKKLKELYPDSYPVNSFGWPKVEEGFLYSNHTNGGIYWDGTQFTYGAVSDAYKESLMFVNKLYKEKLLDPEIITQSDDQVKQKVTTVKSFMIPLSWYGFGDEFNSMAKGTMEWGAALLPNNPKYGKAWKMESVEPGKIIKPYNGVLISAKAKNPELLVKMIDYQYSDEMIDLVNWGIEGKTYEIKDGKKYFLPEIMNAEIPSKALDPFGTGGDNRSGIVFTPQEFGSDIGKYKPMPFYADGKYMKEITFIATNQYGGPESIAPLDRAPKIFLSKEEQAKRNETMTPIDTYVSEMVTKFIIGEKSFDEWDKYKEDIKKMGDYESILKMMNEKAASIK</sequence>
<evidence type="ECO:0000313" key="7">
    <source>
        <dbReference type="EMBL" id="MFC0390736.1"/>
    </source>
</evidence>
<reference evidence="7 8" key="1">
    <citation type="submission" date="2024-09" db="EMBL/GenBank/DDBJ databases">
        <authorList>
            <person name="Sun Q."/>
            <person name="Mori K."/>
        </authorList>
    </citation>
    <scope>NUCLEOTIDE SEQUENCE [LARGE SCALE GENOMIC DNA]</scope>
    <source>
        <strain evidence="7 8">CCM 4839</strain>
    </source>
</reference>
<organism evidence="7 8">
    <name type="scientific">Paenibacillus mendelii</name>
    <dbReference type="NCBI Taxonomy" id="206163"/>
    <lineage>
        <taxon>Bacteria</taxon>
        <taxon>Bacillati</taxon>
        <taxon>Bacillota</taxon>
        <taxon>Bacilli</taxon>
        <taxon>Bacillales</taxon>
        <taxon>Paenibacillaceae</taxon>
        <taxon>Paenibacillus</taxon>
    </lineage>
</organism>